<protein>
    <recommendedName>
        <fullName evidence="4">DUF2244 domain-containing protein</fullName>
    </recommendedName>
</protein>
<feature type="transmembrane region" description="Helical" evidence="1">
    <location>
        <begin position="20"/>
        <end position="42"/>
    </location>
</feature>
<organism evidence="2 3">
    <name type="scientific">Duganella sacchari</name>
    <dbReference type="NCBI Taxonomy" id="551987"/>
    <lineage>
        <taxon>Bacteria</taxon>
        <taxon>Pseudomonadati</taxon>
        <taxon>Pseudomonadota</taxon>
        <taxon>Betaproteobacteria</taxon>
        <taxon>Burkholderiales</taxon>
        <taxon>Oxalobacteraceae</taxon>
        <taxon>Telluria group</taxon>
        <taxon>Duganella</taxon>
    </lineage>
</organism>
<evidence type="ECO:0000256" key="1">
    <source>
        <dbReference type="SAM" id="Phobius"/>
    </source>
</evidence>
<accession>A0A1M7IWE3</accession>
<evidence type="ECO:0000313" key="2">
    <source>
        <dbReference type="EMBL" id="SHM44617.1"/>
    </source>
</evidence>
<dbReference type="STRING" id="551987.SAMN05192549_101606"/>
<keyword evidence="1" id="KW-0472">Membrane</keyword>
<dbReference type="AlphaFoldDB" id="A0A1M7IWE3"/>
<keyword evidence="1" id="KW-0812">Transmembrane</keyword>
<proteinExistence type="predicted"/>
<reference evidence="3" key="1">
    <citation type="submission" date="2016-11" db="EMBL/GenBank/DDBJ databases">
        <authorList>
            <person name="Varghese N."/>
            <person name="Submissions S."/>
        </authorList>
    </citation>
    <scope>NUCLEOTIDE SEQUENCE [LARGE SCALE GENOMIC DNA]</scope>
    <source>
        <strain evidence="3">Sac-22</strain>
    </source>
</reference>
<evidence type="ECO:0000313" key="3">
    <source>
        <dbReference type="Proteomes" id="UP000184339"/>
    </source>
</evidence>
<keyword evidence="3" id="KW-1185">Reference proteome</keyword>
<keyword evidence="1" id="KW-1133">Transmembrane helix</keyword>
<dbReference type="EMBL" id="FRCX01000001">
    <property type="protein sequence ID" value="SHM44617.1"/>
    <property type="molecule type" value="Genomic_DNA"/>
</dbReference>
<dbReference type="Proteomes" id="UP000184339">
    <property type="component" value="Unassembled WGS sequence"/>
</dbReference>
<evidence type="ECO:0008006" key="4">
    <source>
        <dbReference type="Google" id="ProtNLM"/>
    </source>
</evidence>
<dbReference type="RefSeq" id="WP_139260330.1">
    <property type="nucleotide sequence ID" value="NZ_FRCX01000001.1"/>
</dbReference>
<dbReference type="OrthoDB" id="8781869at2"/>
<name>A0A1M7IWE3_9BURK</name>
<gene>
    <name evidence="2" type="ORF">SAMN05192549_101606</name>
</gene>
<sequence>MEPTSLTMPYAAGDRQRTLAFYVAALCSLGGLLLALLLPALWPLAVSTCAALAFAWLMHSHPLVQHVEYFCADEDGLRYVHAPGPEGQVSHYKWTELRSVTAETGAGTPRLIVQTGRGALQGATVALPMPSAVDCQAAAAAATQWLSAYRL</sequence>